<keyword evidence="4" id="KW-0472">Membrane</keyword>
<dbReference type="GO" id="GO:0009279">
    <property type="term" value="C:cell outer membrane"/>
    <property type="evidence" value="ECO:0007669"/>
    <property type="project" value="UniProtKB-SubCell"/>
</dbReference>
<feature type="signal peptide" evidence="6">
    <location>
        <begin position="1"/>
        <end position="24"/>
    </location>
</feature>
<keyword evidence="10" id="KW-1185">Reference proteome</keyword>
<keyword evidence="5" id="KW-0998">Cell outer membrane</keyword>
<organism evidence="9 10">
    <name type="scientific">Aquiflexum gelatinilyticum</name>
    <dbReference type="NCBI Taxonomy" id="2961943"/>
    <lineage>
        <taxon>Bacteria</taxon>
        <taxon>Pseudomonadati</taxon>
        <taxon>Bacteroidota</taxon>
        <taxon>Cytophagia</taxon>
        <taxon>Cytophagales</taxon>
        <taxon>Cyclobacteriaceae</taxon>
        <taxon>Aquiflexum</taxon>
    </lineage>
</organism>
<evidence type="ECO:0000256" key="5">
    <source>
        <dbReference type="ARBA" id="ARBA00023237"/>
    </source>
</evidence>
<gene>
    <name evidence="9" type="ORF">NU887_03730</name>
</gene>
<dbReference type="Gene3D" id="1.25.40.390">
    <property type="match status" value="1"/>
</dbReference>
<reference evidence="9" key="1">
    <citation type="submission" date="2022-08" db="EMBL/GenBank/DDBJ databases">
        <authorList>
            <person name="Zhang D."/>
        </authorList>
    </citation>
    <scope>NUCLEOTIDE SEQUENCE</scope>
    <source>
        <strain evidence="9">XJ19-11</strain>
    </source>
</reference>
<evidence type="ECO:0000259" key="8">
    <source>
        <dbReference type="Pfam" id="PF14322"/>
    </source>
</evidence>
<dbReference type="InterPro" id="IPR011990">
    <property type="entry name" value="TPR-like_helical_dom_sf"/>
</dbReference>
<dbReference type="RefSeq" id="WP_258422004.1">
    <property type="nucleotide sequence ID" value="NZ_JANSUY010000001.1"/>
</dbReference>
<dbReference type="InterPro" id="IPR033985">
    <property type="entry name" value="SusD-like_N"/>
</dbReference>
<comment type="subcellular location">
    <subcellularLocation>
        <location evidence="1">Cell outer membrane</location>
    </subcellularLocation>
</comment>
<protein>
    <submittedName>
        <fullName evidence="9">RagB/SusD family nutrient uptake outer membrane protein</fullName>
    </submittedName>
</protein>
<dbReference type="SUPFAM" id="SSF48452">
    <property type="entry name" value="TPR-like"/>
    <property type="match status" value="1"/>
</dbReference>
<dbReference type="EMBL" id="JANSUY010000001">
    <property type="protein sequence ID" value="MCR9014131.1"/>
    <property type="molecule type" value="Genomic_DNA"/>
</dbReference>
<evidence type="ECO:0000256" key="1">
    <source>
        <dbReference type="ARBA" id="ARBA00004442"/>
    </source>
</evidence>
<evidence type="ECO:0000256" key="4">
    <source>
        <dbReference type="ARBA" id="ARBA00023136"/>
    </source>
</evidence>
<keyword evidence="3 6" id="KW-0732">Signal</keyword>
<evidence type="ECO:0000259" key="7">
    <source>
        <dbReference type="Pfam" id="PF07980"/>
    </source>
</evidence>
<feature type="domain" description="RagB/SusD" evidence="7">
    <location>
        <begin position="266"/>
        <end position="484"/>
    </location>
</feature>
<evidence type="ECO:0000256" key="2">
    <source>
        <dbReference type="ARBA" id="ARBA00006275"/>
    </source>
</evidence>
<dbReference type="AlphaFoldDB" id="A0A9X2P3T2"/>
<comment type="similarity">
    <text evidence="2">Belongs to the SusD family.</text>
</comment>
<dbReference type="Proteomes" id="UP001142175">
    <property type="component" value="Unassembled WGS sequence"/>
</dbReference>
<feature type="domain" description="SusD-like N-terminal" evidence="8">
    <location>
        <begin position="77"/>
        <end position="203"/>
    </location>
</feature>
<proteinExistence type="inferred from homology"/>
<dbReference type="InterPro" id="IPR012944">
    <property type="entry name" value="SusD_RagB_dom"/>
</dbReference>
<accession>A0A9X2P3T2</accession>
<sequence>MRTSKHIKYILSMAMVIFFTTSCSDLLDEPLENQIIAENTDYTQSENMVLMLYGAYAELNSLQWETLPIIAVRGDDVNAAGDQFPLLETDAFRYNRNFWMYNSTWLNLYTDLLYWHGAMEEIQKYQDAGASATTAQQYIAEIKVMRSFELLQLARLWGNILITRSSQPSDLFNVEVSTFQEVMQHISEQMDEAIPLLPAVHPNQRSDVRGGITRFTALAVKAMANLELKDYQAVADATGQVISSGLFELEPDYYQLFKIPGKLNNENVLELQYSDFGTPTGTSTRYLWDFFGPASWTPARSGAGGGWGFWEPSQKYIKFMLQRGEQERIQTSVLFTPAGMAAIQADPNFATLPSWVSNVTPDGDVFNNHPRYLFLSGKFYLPSTQLTQGRFTYGENKNLPVIRYSEILLMHAEALVSGANSSVRSADAAVNEVRARVGLNPISGANLDVVLDEKYAEFGTEWGIRFYDLVRHGRTTELNYDGRNFQLNIHRFLPYPLEQQDILPQIKGASNQG</sequence>
<dbReference type="Pfam" id="PF07980">
    <property type="entry name" value="SusD_RagB"/>
    <property type="match status" value="1"/>
</dbReference>
<feature type="chain" id="PRO_5040949188" evidence="6">
    <location>
        <begin position="25"/>
        <end position="513"/>
    </location>
</feature>
<name>A0A9X2P3T2_9BACT</name>
<comment type="caution">
    <text evidence="9">The sequence shown here is derived from an EMBL/GenBank/DDBJ whole genome shotgun (WGS) entry which is preliminary data.</text>
</comment>
<evidence type="ECO:0000256" key="6">
    <source>
        <dbReference type="SAM" id="SignalP"/>
    </source>
</evidence>
<dbReference type="Pfam" id="PF14322">
    <property type="entry name" value="SusD-like_3"/>
    <property type="match status" value="1"/>
</dbReference>
<dbReference type="PROSITE" id="PS51257">
    <property type="entry name" value="PROKAR_LIPOPROTEIN"/>
    <property type="match status" value="1"/>
</dbReference>
<evidence type="ECO:0000313" key="9">
    <source>
        <dbReference type="EMBL" id="MCR9014131.1"/>
    </source>
</evidence>
<evidence type="ECO:0000256" key="3">
    <source>
        <dbReference type="ARBA" id="ARBA00022729"/>
    </source>
</evidence>
<evidence type="ECO:0000313" key="10">
    <source>
        <dbReference type="Proteomes" id="UP001142175"/>
    </source>
</evidence>